<accession>A0AAV3YSH4</accession>
<reference evidence="1 2" key="1">
    <citation type="journal article" date="2021" name="Elife">
        <title>Chloroplast acquisition without the gene transfer in kleptoplastic sea slugs, Plakobranchus ocellatus.</title>
        <authorList>
            <person name="Maeda T."/>
            <person name="Takahashi S."/>
            <person name="Yoshida T."/>
            <person name="Shimamura S."/>
            <person name="Takaki Y."/>
            <person name="Nagai Y."/>
            <person name="Toyoda A."/>
            <person name="Suzuki Y."/>
            <person name="Arimoto A."/>
            <person name="Ishii H."/>
            <person name="Satoh N."/>
            <person name="Nishiyama T."/>
            <person name="Hasebe M."/>
            <person name="Maruyama T."/>
            <person name="Minagawa J."/>
            <person name="Obokata J."/>
            <person name="Shigenobu S."/>
        </authorList>
    </citation>
    <scope>NUCLEOTIDE SEQUENCE [LARGE SCALE GENOMIC DNA]</scope>
</reference>
<keyword evidence="2" id="KW-1185">Reference proteome</keyword>
<organism evidence="1 2">
    <name type="scientific">Plakobranchus ocellatus</name>
    <dbReference type="NCBI Taxonomy" id="259542"/>
    <lineage>
        <taxon>Eukaryota</taxon>
        <taxon>Metazoa</taxon>
        <taxon>Spiralia</taxon>
        <taxon>Lophotrochozoa</taxon>
        <taxon>Mollusca</taxon>
        <taxon>Gastropoda</taxon>
        <taxon>Heterobranchia</taxon>
        <taxon>Euthyneura</taxon>
        <taxon>Panpulmonata</taxon>
        <taxon>Sacoglossa</taxon>
        <taxon>Placobranchoidea</taxon>
        <taxon>Plakobranchidae</taxon>
        <taxon>Plakobranchus</taxon>
    </lineage>
</organism>
<sequence length="123" mass="14535">MSKHHSWYAHIRDSETANQSIAFRHGWLAARRSRFADRWMSKRDQIESSNLFEYQSISITRFLMRSSGLVFRCTVDEYRNSNFILTYIARLVIPLRGKGRKIGEGGSVERRENCFTRQMKKTP</sequence>
<evidence type="ECO:0000313" key="2">
    <source>
        <dbReference type="Proteomes" id="UP000735302"/>
    </source>
</evidence>
<protein>
    <submittedName>
        <fullName evidence="1">Uncharacterized protein</fullName>
    </submittedName>
</protein>
<dbReference type="EMBL" id="BLXT01001405">
    <property type="protein sequence ID" value="GFN85317.1"/>
    <property type="molecule type" value="Genomic_DNA"/>
</dbReference>
<proteinExistence type="predicted"/>
<comment type="caution">
    <text evidence="1">The sequence shown here is derived from an EMBL/GenBank/DDBJ whole genome shotgun (WGS) entry which is preliminary data.</text>
</comment>
<dbReference type="AlphaFoldDB" id="A0AAV3YSH4"/>
<name>A0AAV3YSH4_9GAST</name>
<gene>
    <name evidence="1" type="ORF">PoB_001182300</name>
</gene>
<evidence type="ECO:0000313" key="1">
    <source>
        <dbReference type="EMBL" id="GFN85317.1"/>
    </source>
</evidence>
<dbReference type="Proteomes" id="UP000735302">
    <property type="component" value="Unassembled WGS sequence"/>
</dbReference>